<keyword evidence="1" id="KW-0472">Membrane</keyword>
<keyword evidence="1" id="KW-0812">Transmembrane</keyword>
<feature type="transmembrane region" description="Helical" evidence="1">
    <location>
        <begin position="6"/>
        <end position="28"/>
    </location>
</feature>
<name>A0A1S6JLZ9_STRAP</name>
<reference evidence="2" key="1">
    <citation type="journal article" date="2017" name="Front. Microbiol.">
        <title>The sil Locus in Streptococcus Anginosus Group: Interspecies Competition and a Hotspot of Genetic Diversity.</title>
        <authorList>
            <person name="Mendonca M.L."/>
            <person name="Szamosi J.C."/>
            <person name="Lacroix A.M."/>
            <person name="Fontes M.E."/>
            <person name="Bowdish D.M."/>
            <person name="Surette M.G."/>
        </authorList>
    </citation>
    <scope>NUCLEOTIDE SEQUENCE</scope>
    <source>
        <strain evidence="2">CCUG 39159</strain>
        <strain evidence="3">MAS624</strain>
    </source>
</reference>
<dbReference type="EMBL" id="KY315456">
    <property type="protein sequence ID" value="AQS79352.1"/>
    <property type="molecule type" value="Genomic_DNA"/>
</dbReference>
<evidence type="ECO:0000313" key="2">
    <source>
        <dbReference type="EMBL" id="AQS79352.1"/>
    </source>
</evidence>
<gene>
    <name evidence="2" type="primary">ORF12</name>
</gene>
<dbReference type="EMBL" id="KY315457">
    <property type="protein sequence ID" value="AQS79363.1"/>
    <property type="molecule type" value="Genomic_DNA"/>
</dbReference>
<accession>A0A1S6JLZ9</accession>
<sequence length="37" mass="4429">MFDIKSFALGFITMMILTWLDKPIIYFLDKCKKISKK</sequence>
<proteinExistence type="predicted"/>
<organism evidence="2">
    <name type="scientific">Streptococcus anginosus subsp. whileyi</name>
    <dbReference type="NCBI Taxonomy" id="1272910"/>
    <lineage>
        <taxon>Bacteria</taxon>
        <taxon>Bacillati</taxon>
        <taxon>Bacillota</taxon>
        <taxon>Bacilli</taxon>
        <taxon>Lactobacillales</taxon>
        <taxon>Streptococcaceae</taxon>
        <taxon>Streptococcus</taxon>
        <taxon>Streptococcus anginosus group</taxon>
    </lineage>
</organism>
<keyword evidence="1" id="KW-1133">Transmembrane helix</keyword>
<evidence type="ECO:0000256" key="1">
    <source>
        <dbReference type="SAM" id="Phobius"/>
    </source>
</evidence>
<evidence type="ECO:0000313" key="3">
    <source>
        <dbReference type="EMBL" id="AQS79363.1"/>
    </source>
</evidence>
<protein>
    <submittedName>
        <fullName evidence="2">Uncharacterized protein</fullName>
    </submittedName>
</protein>
<dbReference type="AlphaFoldDB" id="A0A1S6JLZ9"/>